<accession>A0A951QA71</accession>
<comment type="similarity">
    <text evidence="1">Belongs to the AB hydrolase superfamily. AB hydrolase 2 family.</text>
</comment>
<reference evidence="4" key="2">
    <citation type="journal article" date="2022" name="Microbiol. Resour. Announc.">
        <title>Metagenome Sequencing to Explore Phylogenomics of Terrestrial Cyanobacteria.</title>
        <authorList>
            <person name="Ward R.D."/>
            <person name="Stajich J.E."/>
            <person name="Johansen J.R."/>
            <person name="Huntemann M."/>
            <person name="Clum A."/>
            <person name="Foster B."/>
            <person name="Foster B."/>
            <person name="Roux S."/>
            <person name="Palaniappan K."/>
            <person name="Varghese N."/>
            <person name="Mukherjee S."/>
            <person name="Reddy T.B.K."/>
            <person name="Daum C."/>
            <person name="Copeland A."/>
            <person name="Chen I.A."/>
            <person name="Ivanova N.N."/>
            <person name="Kyrpides N.C."/>
            <person name="Shapiro N."/>
            <person name="Eloe-Fadrosh E.A."/>
            <person name="Pietrasiak N."/>
        </authorList>
    </citation>
    <scope>NUCLEOTIDE SEQUENCE</scope>
    <source>
        <strain evidence="4">UHER 2000/2452</strain>
    </source>
</reference>
<dbReference type="AlphaFoldDB" id="A0A951QA71"/>
<reference evidence="4" key="1">
    <citation type="submission" date="2021-05" db="EMBL/GenBank/DDBJ databases">
        <authorList>
            <person name="Pietrasiak N."/>
            <person name="Ward R."/>
            <person name="Stajich J.E."/>
            <person name="Kurbessoian T."/>
        </authorList>
    </citation>
    <scope>NUCLEOTIDE SEQUENCE</scope>
    <source>
        <strain evidence="4">UHER 2000/2452</strain>
    </source>
</reference>
<dbReference type="SUPFAM" id="SSF53474">
    <property type="entry name" value="alpha/beta-Hydrolases"/>
    <property type="match status" value="1"/>
</dbReference>
<evidence type="ECO:0000256" key="1">
    <source>
        <dbReference type="ARBA" id="ARBA00006499"/>
    </source>
</evidence>
<dbReference type="Proteomes" id="UP000757435">
    <property type="component" value="Unassembled WGS sequence"/>
</dbReference>
<protein>
    <submittedName>
        <fullName evidence="4">Alpha/beta hydrolase</fullName>
    </submittedName>
</protein>
<evidence type="ECO:0000259" key="3">
    <source>
        <dbReference type="Pfam" id="PF02230"/>
    </source>
</evidence>
<keyword evidence="2 4" id="KW-0378">Hydrolase</keyword>
<proteinExistence type="inferred from homology"/>
<evidence type="ECO:0000313" key="5">
    <source>
        <dbReference type="Proteomes" id="UP000757435"/>
    </source>
</evidence>
<comment type="caution">
    <text evidence="4">The sequence shown here is derived from an EMBL/GenBank/DDBJ whole genome shotgun (WGS) entry which is preliminary data.</text>
</comment>
<dbReference type="InterPro" id="IPR029058">
    <property type="entry name" value="AB_hydrolase_fold"/>
</dbReference>
<dbReference type="PANTHER" id="PTHR10655:SF17">
    <property type="entry name" value="LYSOPHOSPHOLIPASE-LIKE PROTEIN 1"/>
    <property type="match status" value="1"/>
</dbReference>
<gene>
    <name evidence="4" type="ORF">KME15_05595</name>
</gene>
<dbReference type="Pfam" id="PF02230">
    <property type="entry name" value="Abhydrolase_2"/>
    <property type="match status" value="1"/>
</dbReference>
<organism evidence="4 5">
    <name type="scientific">Drouetiella hepatica Uher 2000/2452</name>
    <dbReference type="NCBI Taxonomy" id="904376"/>
    <lineage>
        <taxon>Bacteria</taxon>
        <taxon>Bacillati</taxon>
        <taxon>Cyanobacteriota</taxon>
        <taxon>Cyanophyceae</taxon>
        <taxon>Oculatellales</taxon>
        <taxon>Oculatellaceae</taxon>
        <taxon>Drouetiella</taxon>
    </lineage>
</organism>
<dbReference type="GO" id="GO:0016787">
    <property type="term" value="F:hydrolase activity"/>
    <property type="evidence" value="ECO:0007669"/>
    <property type="project" value="UniProtKB-KW"/>
</dbReference>
<evidence type="ECO:0000313" key="4">
    <source>
        <dbReference type="EMBL" id="MBW4658126.1"/>
    </source>
</evidence>
<sequence>MALKVISIAAKSVQPKGLLVMLHGWGANAQDVATLANYLDLPDYQFLFPEAPFPHPYSSEGRMWYGLPNDYSFFSRPEFRQQPELQKSRLELMEWLRSLESTTGVPLSRTILGGFSQGGAMTLDIGLQLPFAALMILSGYLHAPLEVDKLAAPISPVLIVHGRQDQVVPLRAAQQVHEILVKLGVRVQYYEQDMGHEIQPIVLSHMQSFVEEIGTRTE</sequence>
<feature type="domain" description="Phospholipase/carboxylesterase/thioesterase" evidence="3">
    <location>
        <begin position="7"/>
        <end position="211"/>
    </location>
</feature>
<dbReference type="PANTHER" id="PTHR10655">
    <property type="entry name" value="LYSOPHOSPHOLIPASE-RELATED"/>
    <property type="match status" value="1"/>
</dbReference>
<dbReference type="EMBL" id="JAHHHD010000004">
    <property type="protein sequence ID" value="MBW4658126.1"/>
    <property type="molecule type" value="Genomic_DNA"/>
</dbReference>
<dbReference type="Gene3D" id="3.40.50.1820">
    <property type="entry name" value="alpha/beta hydrolase"/>
    <property type="match status" value="1"/>
</dbReference>
<dbReference type="InterPro" id="IPR003140">
    <property type="entry name" value="PLipase/COase/thioEstase"/>
</dbReference>
<evidence type="ECO:0000256" key="2">
    <source>
        <dbReference type="ARBA" id="ARBA00022801"/>
    </source>
</evidence>
<dbReference type="InterPro" id="IPR050565">
    <property type="entry name" value="LYPA1-2/EST-like"/>
</dbReference>
<name>A0A951QA71_9CYAN</name>